<evidence type="ECO:0000313" key="2">
    <source>
        <dbReference type="Proteomes" id="UP001203036"/>
    </source>
</evidence>
<reference evidence="1" key="1">
    <citation type="submission" date="2022-06" db="EMBL/GenBank/DDBJ databases">
        <title>Lutimaribacter sp. EGI FJ00013, a novel bacterium isolated from a salt lake sediment enrichment.</title>
        <authorList>
            <person name="Gao L."/>
            <person name="Fang B.-Z."/>
            <person name="Li W.-J."/>
        </authorList>
    </citation>
    <scope>NUCLEOTIDE SEQUENCE</scope>
    <source>
        <strain evidence="1">EGI FJ00013</strain>
    </source>
</reference>
<gene>
    <name evidence="1" type="ORF">M8744_08210</name>
</gene>
<protein>
    <submittedName>
        <fullName evidence="1">PhzF family phenazine biosynthesis protein</fullName>
    </submittedName>
</protein>
<sequence length="282" mass="29985">MTRYLVYDVFTDAPFGGNQLAVIPDATALPEADLQRLAAEFNFSEVTFVYPPANPAHTARVRIFTPTTEIPFAGHPTIGTAVALAEMGHGPDMVLELGVGPIRARAEKGAAQFTTDAALERLVHPDPALVARALGLDAGQIRTDTHPPIMASLGLPFTLTEVTDRTALAAIQTDIAAFRDGTARYPGALDFAQLAYVRADDRVAARMFAPLDNIPEDPATGSAAATLAALLAQTLGRDLVLEYAQGCEMGRPSRITLHTDGPRVTVSGRAVPVMEGRLIYRG</sequence>
<dbReference type="EMBL" id="JAMQGO010000004">
    <property type="protein sequence ID" value="MCM2562127.1"/>
    <property type="molecule type" value="Genomic_DNA"/>
</dbReference>
<proteinExistence type="predicted"/>
<keyword evidence="2" id="KW-1185">Reference proteome</keyword>
<accession>A0ACC5ZV24</accession>
<dbReference type="Proteomes" id="UP001203036">
    <property type="component" value="Unassembled WGS sequence"/>
</dbReference>
<comment type="caution">
    <text evidence="1">The sequence shown here is derived from an EMBL/GenBank/DDBJ whole genome shotgun (WGS) entry which is preliminary data.</text>
</comment>
<name>A0ACC5ZV24_9RHOB</name>
<evidence type="ECO:0000313" key="1">
    <source>
        <dbReference type="EMBL" id="MCM2562127.1"/>
    </source>
</evidence>
<organism evidence="1 2">
    <name type="scientific">Lutimaribacter degradans</name>
    <dbReference type="NCBI Taxonomy" id="2945989"/>
    <lineage>
        <taxon>Bacteria</taxon>
        <taxon>Pseudomonadati</taxon>
        <taxon>Pseudomonadota</taxon>
        <taxon>Alphaproteobacteria</taxon>
        <taxon>Rhodobacterales</taxon>
        <taxon>Roseobacteraceae</taxon>
        <taxon>Lutimaribacter</taxon>
    </lineage>
</organism>